<reference evidence="14" key="1">
    <citation type="submission" date="2021-04" db="EMBL/GenBank/DDBJ databases">
        <title>Pseudaminobacter soli sp. nov., isolated from paddy soil contaminated by heavy metals.</title>
        <authorList>
            <person name="Zhang K."/>
        </authorList>
    </citation>
    <scope>NUCLEOTIDE SEQUENCE</scope>
    <source>
        <strain evidence="14">19-2017</strain>
    </source>
</reference>
<dbReference type="PANTHER" id="PTHR42724:SF1">
    <property type="entry name" value="TETRAACYLDISACCHARIDE 4'-KINASE, MITOCHONDRIAL-RELATED"/>
    <property type="match status" value="1"/>
</dbReference>
<dbReference type="InterPro" id="IPR003758">
    <property type="entry name" value="LpxK"/>
</dbReference>
<protein>
    <recommendedName>
        <fullName evidence="4 13">Tetraacyldisaccharide 4'-kinase</fullName>
        <ecNumber evidence="3 13">2.7.1.130</ecNumber>
    </recommendedName>
    <alternativeName>
        <fullName evidence="12 13">Lipid A 4'-kinase</fullName>
    </alternativeName>
</protein>
<keyword evidence="9 13" id="KW-0418">Kinase</keyword>
<dbReference type="GO" id="GO:0009029">
    <property type="term" value="F:lipid-A 4'-kinase activity"/>
    <property type="evidence" value="ECO:0007669"/>
    <property type="project" value="UniProtKB-UniRule"/>
</dbReference>
<dbReference type="AlphaFoldDB" id="A0A942DYR2"/>
<evidence type="ECO:0000256" key="7">
    <source>
        <dbReference type="ARBA" id="ARBA00022679"/>
    </source>
</evidence>
<keyword evidence="6 13" id="KW-0441">Lipid A biosynthesis</keyword>
<dbReference type="EC" id="2.7.1.130" evidence="3 13"/>
<dbReference type="PANTHER" id="PTHR42724">
    <property type="entry name" value="TETRAACYLDISACCHARIDE 4'-KINASE"/>
    <property type="match status" value="1"/>
</dbReference>
<sequence length="340" mass="36634">MFSQAPAFWSKPDWRVAALSPVALVYGAVARRRLVTAARRQVELPVLCVGNFTVGGSGKTPVVIALALEAGRMGLKPGILSRGHGGRARKPLLVEPERDGAELVGDEPLLLARHAPVAVTPDRTAGARLLEEQGCDFVIMDDGFQSAHIHMDFALLVVDAAHGVGNGRVLPAGPLRAQIVDQLRYADAVLRLGDGHAADEVVRAASRAGRPVYDAALAPRTPDRFAGKRVLAFAGIGHPEKFFVTLRGIGADIVEARSFPDHHAFKEEEIRDLLTTARDQGLALVTTSKDAVRLGEGPASVEIRQVLEVVEVEVDFASSETPRRIISQTLEAWRRRKSSL</sequence>
<keyword evidence="10 13" id="KW-0067">ATP-binding</keyword>
<dbReference type="HAMAP" id="MF_00409">
    <property type="entry name" value="LpxK"/>
    <property type="match status" value="1"/>
</dbReference>
<evidence type="ECO:0000256" key="8">
    <source>
        <dbReference type="ARBA" id="ARBA00022741"/>
    </source>
</evidence>
<evidence type="ECO:0000256" key="13">
    <source>
        <dbReference type="HAMAP-Rule" id="MF_00409"/>
    </source>
</evidence>
<keyword evidence="11 13" id="KW-0443">Lipid metabolism</keyword>
<dbReference type="Proteomes" id="UP000680348">
    <property type="component" value="Unassembled WGS sequence"/>
</dbReference>
<evidence type="ECO:0000256" key="11">
    <source>
        <dbReference type="ARBA" id="ARBA00023098"/>
    </source>
</evidence>
<proteinExistence type="inferred from homology"/>
<gene>
    <name evidence="13" type="primary">lpxK</name>
    <name evidence="14" type="ORF">KEU06_01940</name>
</gene>
<comment type="pathway">
    <text evidence="2 13">Glycolipid biosynthesis; lipid IV(A) biosynthesis; lipid IV(A) from (3R)-3-hydroxytetradecanoyl-[acyl-carrier-protein] and UDP-N-acetyl-alpha-D-glucosamine: step 6/6.</text>
</comment>
<accession>A0A942DYR2</accession>
<evidence type="ECO:0000256" key="3">
    <source>
        <dbReference type="ARBA" id="ARBA00012071"/>
    </source>
</evidence>
<name>A0A942DYR2_9HYPH</name>
<dbReference type="InterPro" id="IPR027417">
    <property type="entry name" value="P-loop_NTPase"/>
</dbReference>
<evidence type="ECO:0000256" key="4">
    <source>
        <dbReference type="ARBA" id="ARBA00016436"/>
    </source>
</evidence>
<evidence type="ECO:0000256" key="1">
    <source>
        <dbReference type="ARBA" id="ARBA00002274"/>
    </source>
</evidence>
<evidence type="ECO:0000256" key="6">
    <source>
        <dbReference type="ARBA" id="ARBA00022556"/>
    </source>
</evidence>
<comment type="similarity">
    <text evidence="13">Belongs to the LpxK family.</text>
</comment>
<dbReference type="EMBL" id="JAGWCR010000001">
    <property type="protein sequence ID" value="MBS3647385.1"/>
    <property type="molecule type" value="Genomic_DNA"/>
</dbReference>
<evidence type="ECO:0000256" key="10">
    <source>
        <dbReference type="ARBA" id="ARBA00022840"/>
    </source>
</evidence>
<dbReference type="RefSeq" id="WP_188252927.1">
    <property type="nucleotide sequence ID" value="NZ_JABVCF010000001.1"/>
</dbReference>
<dbReference type="GO" id="GO:0005886">
    <property type="term" value="C:plasma membrane"/>
    <property type="evidence" value="ECO:0007669"/>
    <property type="project" value="TreeGrafter"/>
</dbReference>
<keyword evidence="15" id="KW-1185">Reference proteome</keyword>
<evidence type="ECO:0000313" key="14">
    <source>
        <dbReference type="EMBL" id="MBS3647385.1"/>
    </source>
</evidence>
<keyword evidence="8 13" id="KW-0547">Nucleotide-binding</keyword>
<organism evidence="14 15">
    <name type="scientific">Pseudaminobacter soli</name>
    <name type="common">ex Zhang et al. 2022</name>
    <dbReference type="NCBI Taxonomy" id="2831468"/>
    <lineage>
        <taxon>Bacteria</taxon>
        <taxon>Pseudomonadati</taxon>
        <taxon>Pseudomonadota</taxon>
        <taxon>Alphaproteobacteria</taxon>
        <taxon>Hyphomicrobiales</taxon>
        <taxon>Phyllobacteriaceae</taxon>
        <taxon>Pseudaminobacter</taxon>
    </lineage>
</organism>
<dbReference type="GO" id="GO:0005524">
    <property type="term" value="F:ATP binding"/>
    <property type="evidence" value="ECO:0007669"/>
    <property type="project" value="UniProtKB-UniRule"/>
</dbReference>
<evidence type="ECO:0000256" key="12">
    <source>
        <dbReference type="ARBA" id="ARBA00029757"/>
    </source>
</evidence>
<comment type="caution">
    <text evidence="14">The sequence shown here is derived from an EMBL/GenBank/DDBJ whole genome shotgun (WGS) entry which is preliminary data.</text>
</comment>
<feature type="binding site" evidence="13">
    <location>
        <begin position="53"/>
        <end position="60"/>
    </location>
    <ligand>
        <name>ATP</name>
        <dbReference type="ChEBI" id="CHEBI:30616"/>
    </ligand>
</feature>
<evidence type="ECO:0000313" key="15">
    <source>
        <dbReference type="Proteomes" id="UP000680348"/>
    </source>
</evidence>
<dbReference type="Pfam" id="PF02606">
    <property type="entry name" value="LpxK"/>
    <property type="match status" value="1"/>
</dbReference>
<dbReference type="GO" id="GO:0009244">
    <property type="term" value="P:lipopolysaccharide core region biosynthetic process"/>
    <property type="evidence" value="ECO:0007669"/>
    <property type="project" value="TreeGrafter"/>
</dbReference>
<comment type="function">
    <text evidence="1 13">Transfers the gamma-phosphate of ATP to the 4'-position of a tetraacyldisaccharide 1-phosphate intermediate (termed DS-1-P) to form tetraacyldisaccharide 1,4'-bis-phosphate (lipid IVA).</text>
</comment>
<comment type="catalytic activity">
    <reaction evidence="13">
        <text>a lipid A disaccharide + ATP = a lipid IVA + ADP + H(+)</text>
        <dbReference type="Rhea" id="RHEA:67840"/>
        <dbReference type="ChEBI" id="CHEBI:15378"/>
        <dbReference type="ChEBI" id="CHEBI:30616"/>
        <dbReference type="ChEBI" id="CHEBI:176343"/>
        <dbReference type="ChEBI" id="CHEBI:176425"/>
        <dbReference type="ChEBI" id="CHEBI:456216"/>
        <dbReference type="EC" id="2.7.1.130"/>
    </reaction>
</comment>
<evidence type="ECO:0000256" key="9">
    <source>
        <dbReference type="ARBA" id="ARBA00022777"/>
    </source>
</evidence>
<keyword evidence="5 13" id="KW-0444">Lipid biosynthesis</keyword>
<evidence type="ECO:0000256" key="2">
    <source>
        <dbReference type="ARBA" id="ARBA00004870"/>
    </source>
</evidence>
<dbReference type="NCBIfam" id="TIGR00682">
    <property type="entry name" value="lpxK"/>
    <property type="match status" value="1"/>
</dbReference>
<evidence type="ECO:0000256" key="5">
    <source>
        <dbReference type="ARBA" id="ARBA00022516"/>
    </source>
</evidence>
<dbReference type="GO" id="GO:0009245">
    <property type="term" value="P:lipid A biosynthetic process"/>
    <property type="evidence" value="ECO:0007669"/>
    <property type="project" value="UniProtKB-UniRule"/>
</dbReference>
<dbReference type="SUPFAM" id="SSF52540">
    <property type="entry name" value="P-loop containing nucleoside triphosphate hydrolases"/>
    <property type="match status" value="1"/>
</dbReference>
<keyword evidence="7 13" id="KW-0808">Transferase</keyword>